<feature type="transmembrane region" description="Helical" evidence="7">
    <location>
        <begin position="60"/>
        <end position="86"/>
    </location>
</feature>
<reference evidence="9" key="1">
    <citation type="journal article" date="2020" name="Stud. Mycol.">
        <title>101 Dothideomycetes genomes: a test case for predicting lifestyles and emergence of pathogens.</title>
        <authorList>
            <person name="Haridas S."/>
            <person name="Albert R."/>
            <person name="Binder M."/>
            <person name="Bloem J."/>
            <person name="Labutti K."/>
            <person name="Salamov A."/>
            <person name="Andreopoulos B."/>
            <person name="Baker S."/>
            <person name="Barry K."/>
            <person name="Bills G."/>
            <person name="Bluhm B."/>
            <person name="Cannon C."/>
            <person name="Castanera R."/>
            <person name="Culley D."/>
            <person name="Daum C."/>
            <person name="Ezra D."/>
            <person name="Gonzalez J."/>
            <person name="Henrissat B."/>
            <person name="Kuo A."/>
            <person name="Liang C."/>
            <person name="Lipzen A."/>
            <person name="Lutzoni F."/>
            <person name="Magnuson J."/>
            <person name="Mondo S."/>
            <person name="Nolan M."/>
            <person name="Ohm R."/>
            <person name="Pangilinan J."/>
            <person name="Park H.-J."/>
            <person name="Ramirez L."/>
            <person name="Alfaro M."/>
            <person name="Sun H."/>
            <person name="Tritt A."/>
            <person name="Yoshinaga Y."/>
            <person name="Zwiers L.-H."/>
            <person name="Turgeon B."/>
            <person name="Goodwin S."/>
            <person name="Spatafora J."/>
            <person name="Crous P."/>
            <person name="Grigoriev I."/>
        </authorList>
    </citation>
    <scope>NUCLEOTIDE SEQUENCE</scope>
    <source>
        <strain evidence="9">CBS 279.74</strain>
    </source>
</reference>
<feature type="transmembrane region" description="Helical" evidence="7">
    <location>
        <begin position="156"/>
        <end position="177"/>
    </location>
</feature>
<dbReference type="AlphaFoldDB" id="A0A6G1KH89"/>
<protein>
    <recommendedName>
        <fullName evidence="8">Rhodopsin domain-containing protein</fullName>
    </recommendedName>
</protein>
<dbReference type="InterPro" id="IPR049326">
    <property type="entry name" value="Rhodopsin_dom_fungi"/>
</dbReference>
<evidence type="ECO:0000256" key="5">
    <source>
        <dbReference type="ARBA" id="ARBA00038359"/>
    </source>
</evidence>
<proteinExistence type="inferred from homology"/>
<feature type="transmembrane region" description="Helical" evidence="7">
    <location>
        <begin position="20"/>
        <end position="40"/>
    </location>
</feature>
<evidence type="ECO:0000256" key="1">
    <source>
        <dbReference type="ARBA" id="ARBA00004141"/>
    </source>
</evidence>
<sequence length="317" mass="36009">RFYARFFLLRKLSLPDWVMLLALTSTWSGAIFNYFVVHFLDYSHVNFHVCAYARIVRGNLLFIWIYRLNYIISLCLIKTSILLFYSYVASSHKSFHRLVHGMMAIVIITSFAMFIAAIFSCNPPSDAWSYKVFMNGFKGIHTKQCYDPSTLWTFNAGFNLTTDVFIWILPIPFLLNLQSINARRRLELLGIFSIGIMAIAASAVRLRVVMLWVTDWAQQGRNTTKLMIWSQIEPHAGIISASIPFLRPLFRKAFKRRDRQSPSPAAKLIPVLPPARMPIIPSPSPTLDSINSPFRPSPSPLAPLSPVAPEIPVGTTL</sequence>
<evidence type="ECO:0000256" key="4">
    <source>
        <dbReference type="ARBA" id="ARBA00023136"/>
    </source>
</evidence>
<evidence type="ECO:0000256" key="3">
    <source>
        <dbReference type="ARBA" id="ARBA00022989"/>
    </source>
</evidence>
<feature type="transmembrane region" description="Helical" evidence="7">
    <location>
        <begin position="232"/>
        <end position="250"/>
    </location>
</feature>
<dbReference type="OrthoDB" id="3934549at2759"/>
<dbReference type="EMBL" id="MU005766">
    <property type="protein sequence ID" value="KAF2712194.1"/>
    <property type="molecule type" value="Genomic_DNA"/>
</dbReference>
<dbReference type="PANTHER" id="PTHR33048">
    <property type="entry name" value="PTH11-LIKE INTEGRAL MEMBRANE PROTEIN (AFU_ORTHOLOGUE AFUA_5G11245)"/>
    <property type="match status" value="1"/>
</dbReference>
<accession>A0A6G1KH89</accession>
<feature type="transmembrane region" description="Helical" evidence="7">
    <location>
        <begin position="189"/>
        <end position="212"/>
    </location>
</feature>
<dbReference type="InterPro" id="IPR052337">
    <property type="entry name" value="SAT4-like"/>
</dbReference>
<evidence type="ECO:0000313" key="9">
    <source>
        <dbReference type="EMBL" id="KAF2712194.1"/>
    </source>
</evidence>
<dbReference type="PANTHER" id="PTHR33048:SF124">
    <property type="entry name" value="INTEGRAL MEMBRANE PROTEIN"/>
    <property type="match status" value="1"/>
</dbReference>
<keyword evidence="10" id="KW-1185">Reference proteome</keyword>
<evidence type="ECO:0000256" key="7">
    <source>
        <dbReference type="SAM" id="Phobius"/>
    </source>
</evidence>
<dbReference type="Pfam" id="PF20684">
    <property type="entry name" value="Fung_rhodopsin"/>
    <property type="match status" value="1"/>
</dbReference>
<feature type="transmembrane region" description="Helical" evidence="7">
    <location>
        <begin position="98"/>
        <end position="119"/>
    </location>
</feature>
<feature type="non-terminal residue" evidence="9">
    <location>
        <position position="1"/>
    </location>
</feature>
<feature type="domain" description="Rhodopsin" evidence="8">
    <location>
        <begin position="1"/>
        <end position="252"/>
    </location>
</feature>
<dbReference type="GO" id="GO:0016020">
    <property type="term" value="C:membrane"/>
    <property type="evidence" value="ECO:0007669"/>
    <property type="project" value="UniProtKB-SubCell"/>
</dbReference>
<name>A0A6G1KH89_9PLEO</name>
<evidence type="ECO:0000259" key="8">
    <source>
        <dbReference type="Pfam" id="PF20684"/>
    </source>
</evidence>
<evidence type="ECO:0000313" key="10">
    <source>
        <dbReference type="Proteomes" id="UP000799428"/>
    </source>
</evidence>
<dbReference type="Proteomes" id="UP000799428">
    <property type="component" value="Unassembled WGS sequence"/>
</dbReference>
<evidence type="ECO:0000256" key="2">
    <source>
        <dbReference type="ARBA" id="ARBA00022692"/>
    </source>
</evidence>
<gene>
    <name evidence="9" type="ORF">K504DRAFT_373152</name>
</gene>
<comment type="similarity">
    <text evidence="5">Belongs to the SAT4 family.</text>
</comment>
<keyword evidence="3 7" id="KW-1133">Transmembrane helix</keyword>
<evidence type="ECO:0000256" key="6">
    <source>
        <dbReference type="SAM" id="MobiDB-lite"/>
    </source>
</evidence>
<organism evidence="9 10">
    <name type="scientific">Pleomassaria siparia CBS 279.74</name>
    <dbReference type="NCBI Taxonomy" id="1314801"/>
    <lineage>
        <taxon>Eukaryota</taxon>
        <taxon>Fungi</taxon>
        <taxon>Dikarya</taxon>
        <taxon>Ascomycota</taxon>
        <taxon>Pezizomycotina</taxon>
        <taxon>Dothideomycetes</taxon>
        <taxon>Pleosporomycetidae</taxon>
        <taxon>Pleosporales</taxon>
        <taxon>Pleomassariaceae</taxon>
        <taxon>Pleomassaria</taxon>
    </lineage>
</organism>
<comment type="subcellular location">
    <subcellularLocation>
        <location evidence="1">Membrane</location>
        <topology evidence="1">Multi-pass membrane protein</topology>
    </subcellularLocation>
</comment>
<keyword evidence="4 7" id="KW-0472">Membrane</keyword>
<feature type="region of interest" description="Disordered" evidence="6">
    <location>
        <begin position="288"/>
        <end position="317"/>
    </location>
</feature>
<keyword evidence="2 7" id="KW-0812">Transmembrane</keyword>